<dbReference type="EMBL" id="JASPKZ010008384">
    <property type="protein sequence ID" value="KAJ9579628.1"/>
    <property type="molecule type" value="Genomic_DNA"/>
</dbReference>
<proteinExistence type="predicted"/>
<reference evidence="1" key="2">
    <citation type="submission" date="2023-05" db="EMBL/GenBank/DDBJ databases">
        <authorList>
            <person name="Fouks B."/>
        </authorList>
    </citation>
    <scope>NUCLEOTIDE SEQUENCE</scope>
    <source>
        <strain evidence="1">Stay&amp;Tobe</strain>
        <tissue evidence="1">Testes</tissue>
    </source>
</reference>
<keyword evidence="2" id="KW-1185">Reference proteome</keyword>
<organism evidence="1 2">
    <name type="scientific">Diploptera punctata</name>
    <name type="common">Pacific beetle cockroach</name>
    <dbReference type="NCBI Taxonomy" id="6984"/>
    <lineage>
        <taxon>Eukaryota</taxon>
        <taxon>Metazoa</taxon>
        <taxon>Ecdysozoa</taxon>
        <taxon>Arthropoda</taxon>
        <taxon>Hexapoda</taxon>
        <taxon>Insecta</taxon>
        <taxon>Pterygota</taxon>
        <taxon>Neoptera</taxon>
        <taxon>Polyneoptera</taxon>
        <taxon>Dictyoptera</taxon>
        <taxon>Blattodea</taxon>
        <taxon>Blaberoidea</taxon>
        <taxon>Blaberidae</taxon>
        <taxon>Diplopterinae</taxon>
        <taxon>Diploptera</taxon>
    </lineage>
</organism>
<accession>A0AAD8E754</accession>
<gene>
    <name evidence="1" type="ORF">L9F63_004707</name>
</gene>
<evidence type="ECO:0000313" key="1">
    <source>
        <dbReference type="EMBL" id="KAJ9579628.1"/>
    </source>
</evidence>
<protein>
    <submittedName>
        <fullName evidence="1">Uncharacterized protein</fullName>
    </submittedName>
</protein>
<name>A0AAD8E754_DIPPU</name>
<dbReference type="AlphaFoldDB" id="A0AAD8E754"/>
<reference evidence="1" key="1">
    <citation type="journal article" date="2023" name="IScience">
        <title>Live-bearing cockroach genome reveals convergent evolutionary mechanisms linked to viviparity in insects and beyond.</title>
        <authorList>
            <person name="Fouks B."/>
            <person name="Harrison M.C."/>
            <person name="Mikhailova A.A."/>
            <person name="Marchal E."/>
            <person name="English S."/>
            <person name="Carruthers M."/>
            <person name="Jennings E.C."/>
            <person name="Chiamaka E.L."/>
            <person name="Frigard R.A."/>
            <person name="Pippel M."/>
            <person name="Attardo G.M."/>
            <person name="Benoit J.B."/>
            <person name="Bornberg-Bauer E."/>
            <person name="Tobe S.S."/>
        </authorList>
    </citation>
    <scope>NUCLEOTIDE SEQUENCE</scope>
    <source>
        <strain evidence="1">Stay&amp;Tobe</strain>
    </source>
</reference>
<sequence length="166" mass="19108">MEHELVQTMKSRSNFPCGPAYRSIHKKLAAIHLDSPNEDEGIEQLVESHASSLHMRIYLKYDKSRYENNGMSHVLDGKLVQPRSVPMLDRLYDMPEEWTLIQISYAYDHMSRFQAINKEKSKNPDALHIVRFVCGEKARHQTPYCINGSNSRGASHTSCRALLCYP</sequence>
<comment type="caution">
    <text evidence="1">The sequence shown here is derived from an EMBL/GenBank/DDBJ whole genome shotgun (WGS) entry which is preliminary data.</text>
</comment>
<evidence type="ECO:0000313" key="2">
    <source>
        <dbReference type="Proteomes" id="UP001233999"/>
    </source>
</evidence>
<dbReference type="Proteomes" id="UP001233999">
    <property type="component" value="Unassembled WGS sequence"/>
</dbReference>